<organism evidence="2 3">
    <name type="scientific">Avrilella dinanensis</name>
    <dbReference type="NCBI Taxonomy" id="2008672"/>
    <lineage>
        <taxon>Bacteria</taxon>
        <taxon>Pseudomonadati</taxon>
        <taxon>Bacteroidota</taxon>
        <taxon>Flavobacteriia</taxon>
        <taxon>Flavobacteriales</taxon>
        <taxon>Flavobacteriaceae</taxon>
        <taxon>Avrilella</taxon>
    </lineage>
</organism>
<keyword evidence="3" id="KW-1185">Reference proteome</keyword>
<comment type="caution">
    <text evidence="2">The sequence shown here is derived from an EMBL/GenBank/DDBJ whole genome shotgun (WGS) entry which is preliminary data.</text>
</comment>
<dbReference type="OrthoDB" id="1467932at2"/>
<feature type="coiled-coil region" evidence="1">
    <location>
        <begin position="8"/>
        <end position="52"/>
    </location>
</feature>
<reference evidence="2 3" key="1">
    <citation type="submission" date="2017-06" db="EMBL/GenBank/DDBJ databases">
        <title>Description of Avrilella dinanensis gen. nov. sp. nov.</title>
        <authorList>
            <person name="Leyer C."/>
            <person name="Sassi M."/>
            <person name="Minet J."/>
            <person name="Kayal S."/>
            <person name="Cattoir V."/>
        </authorList>
    </citation>
    <scope>NUCLEOTIDE SEQUENCE [LARGE SCALE GENOMIC DNA]</scope>
    <source>
        <strain evidence="2 3">UR159</strain>
    </source>
</reference>
<sequence length="96" mass="10968">MSKLTDITAELEVKFERLLHDIKQLKGEKEALSEMLEAEKKATNVLAEKQNELNRQIESLKASNALLGSDEYKRETKLKINSLVREIDHCIAQLSD</sequence>
<proteinExistence type="predicted"/>
<name>A0A2M9R2U0_9FLAO</name>
<evidence type="ECO:0000313" key="2">
    <source>
        <dbReference type="EMBL" id="PJR03180.1"/>
    </source>
</evidence>
<dbReference type="Proteomes" id="UP000231960">
    <property type="component" value="Unassembled WGS sequence"/>
</dbReference>
<accession>A0A2M9R2U0</accession>
<dbReference type="RefSeq" id="WP_100676749.1">
    <property type="nucleotide sequence ID" value="NZ_NIPO01000001.1"/>
</dbReference>
<evidence type="ECO:0000256" key="1">
    <source>
        <dbReference type="SAM" id="Coils"/>
    </source>
</evidence>
<evidence type="ECO:0000313" key="3">
    <source>
        <dbReference type="Proteomes" id="UP000231960"/>
    </source>
</evidence>
<keyword evidence="1" id="KW-0175">Coiled coil</keyword>
<protein>
    <submittedName>
        <fullName evidence="2">Uncharacterized protein</fullName>
    </submittedName>
</protein>
<gene>
    <name evidence="2" type="ORF">CDL10_00715</name>
</gene>
<dbReference type="AlphaFoldDB" id="A0A2M9R2U0"/>
<dbReference type="EMBL" id="NIPO01000001">
    <property type="protein sequence ID" value="PJR03180.1"/>
    <property type="molecule type" value="Genomic_DNA"/>
</dbReference>